<protein>
    <submittedName>
        <fullName evidence="1">Uncharacterized protein</fullName>
    </submittedName>
</protein>
<keyword evidence="2" id="KW-1185">Reference proteome</keyword>
<accession>A0A7X1J2W0</accession>
<evidence type="ECO:0000313" key="1">
    <source>
        <dbReference type="EMBL" id="MBC2903134.1"/>
    </source>
</evidence>
<dbReference type="Proteomes" id="UP000584670">
    <property type="component" value="Unassembled WGS sequence"/>
</dbReference>
<name>A0A7X1J2W0_9ACTN</name>
<dbReference type="RefSeq" id="WP_186283023.1">
    <property type="nucleotide sequence ID" value="NZ_JACMSF010000015.1"/>
</dbReference>
<evidence type="ECO:0000313" key="2">
    <source>
        <dbReference type="Proteomes" id="UP000584670"/>
    </source>
</evidence>
<comment type="caution">
    <text evidence="1">The sequence shown here is derived from an EMBL/GenBank/DDBJ whole genome shotgun (WGS) entry which is preliminary data.</text>
</comment>
<sequence length="163" mass="17396">MAVAPWRAGNRITAARLDAMQARWSSWTPTWSTTTGSNIPTYGDATIDCSYCQTGDLVVARFEVVFGSTTTFGSTDNWTFSLPVTASATLTDVGEAALQQSNAKRVYARCRLNSTSVFMFEISTGTPDAVALTAGQQGIADASAPWTWASTNSIRATLSYQAA</sequence>
<proteinExistence type="predicted"/>
<gene>
    <name evidence="1" type="ORF">H4N64_16265</name>
</gene>
<organism evidence="1 2">
    <name type="scientific">Streptomyces cupreus</name>
    <dbReference type="NCBI Taxonomy" id="2759956"/>
    <lineage>
        <taxon>Bacteria</taxon>
        <taxon>Bacillati</taxon>
        <taxon>Actinomycetota</taxon>
        <taxon>Actinomycetes</taxon>
        <taxon>Kitasatosporales</taxon>
        <taxon>Streptomycetaceae</taxon>
        <taxon>Streptomyces</taxon>
    </lineage>
</organism>
<dbReference type="AlphaFoldDB" id="A0A7X1J2W0"/>
<dbReference type="EMBL" id="JACMSF010000015">
    <property type="protein sequence ID" value="MBC2903134.1"/>
    <property type="molecule type" value="Genomic_DNA"/>
</dbReference>
<reference evidence="1 2" key="1">
    <citation type="submission" date="2020-08" db="EMBL/GenBank/DDBJ databases">
        <title>Streptomyces sp. PSKA01 genome sequencing and assembly.</title>
        <authorList>
            <person name="Mandal S."/>
            <person name="Maiti P.K."/>
            <person name="Das P."/>
        </authorList>
    </citation>
    <scope>NUCLEOTIDE SEQUENCE [LARGE SCALE GENOMIC DNA]</scope>
    <source>
        <strain evidence="1 2">PSKA01</strain>
    </source>
</reference>